<dbReference type="InterPro" id="IPR036390">
    <property type="entry name" value="WH_DNA-bd_sf"/>
</dbReference>
<dbReference type="PROSITE" id="PS51257">
    <property type="entry name" value="PROKAR_LIPOPROTEIN"/>
    <property type="match status" value="1"/>
</dbReference>
<dbReference type="Pfam" id="PF08100">
    <property type="entry name" value="Dimerisation"/>
    <property type="match status" value="1"/>
</dbReference>
<evidence type="ECO:0000256" key="10">
    <source>
        <dbReference type="ARBA" id="ARBA00051617"/>
    </source>
</evidence>
<dbReference type="Proteomes" id="UP001152523">
    <property type="component" value="Unassembled WGS sequence"/>
</dbReference>
<gene>
    <name evidence="30" type="ORF">CEPIT_LOCUS38018</name>
</gene>
<evidence type="ECO:0000313" key="30">
    <source>
        <dbReference type="EMBL" id="CAH9140008.1"/>
    </source>
</evidence>
<evidence type="ECO:0000256" key="1">
    <source>
        <dbReference type="ARBA" id="ARBA00022603"/>
    </source>
</evidence>
<comment type="caution">
    <text evidence="30">The sequence shown here is derived from an EMBL/GenBank/DDBJ whole genome shotgun (WGS) entry which is preliminary data.</text>
</comment>
<evidence type="ECO:0000256" key="6">
    <source>
        <dbReference type="ARBA" id="ARBA00050300"/>
    </source>
</evidence>
<accession>A0AAV0FXG4</accession>
<comment type="catalytic activity">
    <reaction evidence="8">
        <text>isorhamnetin + S-adenosyl-L-methionine = 3',4'-O-dimethylquercetin + S-adenosyl-L-homocysteine + 2 H(+)</text>
        <dbReference type="Rhea" id="RHEA:74723"/>
        <dbReference type="ChEBI" id="CHEBI:15378"/>
        <dbReference type="ChEBI" id="CHEBI:57856"/>
        <dbReference type="ChEBI" id="CHEBI:59789"/>
        <dbReference type="ChEBI" id="CHEBI:144055"/>
        <dbReference type="ChEBI" id="CHEBI:194064"/>
    </reaction>
    <physiologicalReaction direction="left-to-right" evidence="8">
        <dbReference type="Rhea" id="RHEA:74724"/>
    </physiologicalReaction>
</comment>
<evidence type="ECO:0000256" key="16">
    <source>
        <dbReference type="ARBA" id="ARBA00066892"/>
    </source>
</evidence>
<dbReference type="InterPro" id="IPR016461">
    <property type="entry name" value="COMT-like"/>
</dbReference>
<feature type="domain" description="O-methyltransferase dimerisation" evidence="29">
    <location>
        <begin position="30"/>
        <end position="121"/>
    </location>
</feature>
<evidence type="ECO:0000256" key="15">
    <source>
        <dbReference type="ARBA" id="ARBA00066353"/>
    </source>
</evidence>
<dbReference type="GO" id="GO:0032259">
    <property type="term" value="P:methylation"/>
    <property type="evidence" value="ECO:0007669"/>
    <property type="project" value="UniProtKB-KW"/>
</dbReference>
<evidence type="ECO:0000259" key="29">
    <source>
        <dbReference type="Pfam" id="PF08100"/>
    </source>
</evidence>
<evidence type="ECO:0000256" key="9">
    <source>
        <dbReference type="ARBA" id="ARBA00050947"/>
    </source>
</evidence>
<evidence type="ECO:0000256" key="23">
    <source>
        <dbReference type="ARBA" id="ARBA00081209"/>
    </source>
</evidence>
<evidence type="ECO:0000256" key="21">
    <source>
        <dbReference type="ARBA" id="ARBA00077867"/>
    </source>
</evidence>
<evidence type="ECO:0000256" key="25">
    <source>
        <dbReference type="ARBA" id="ARBA00081857"/>
    </source>
</evidence>
<comment type="catalytic activity">
    <reaction evidence="6">
        <text>syringetin + S-adenosyl-L-methionine = 7,3',5'-O-trimethylmyricetin + S-adenosyl-L-homocysteine + H(+)</text>
        <dbReference type="Rhea" id="RHEA:74735"/>
        <dbReference type="ChEBI" id="CHEBI:15378"/>
        <dbReference type="ChEBI" id="CHEBI:57856"/>
        <dbReference type="ChEBI" id="CHEBI:58412"/>
        <dbReference type="ChEBI" id="CHEBI:59789"/>
        <dbReference type="ChEBI" id="CHEBI:194069"/>
    </reaction>
    <physiologicalReaction direction="left-to-right" evidence="6">
        <dbReference type="Rhea" id="RHEA:74736"/>
    </physiologicalReaction>
</comment>
<dbReference type="InterPro" id="IPR012967">
    <property type="entry name" value="COMT_dimerisation"/>
</dbReference>
<evidence type="ECO:0000256" key="22">
    <source>
        <dbReference type="ARBA" id="ARBA00079780"/>
    </source>
</evidence>
<dbReference type="Pfam" id="PF00891">
    <property type="entry name" value="Methyltransf_2"/>
    <property type="match status" value="1"/>
</dbReference>
<evidence type="ECO:0000256" key="18">
    <source>
        <dbReference type="ARBA" id="ARBA00075037"/>
    </source>
</evidence>
<dbReference type="InterPro" id="IPR001077">
    <property type="entry name" value="COMT_C"/>
</dbReference>
<dbReference type="Gene3D" id="1.10.10.10">
    <property type="entry name" value="Winged helix-like DNA-binding domain superfamily/Winged helix DNA-binding domain"/>
    <property type="match status" value="1"/>
</dbReference>
<comment type="catalytic activity">
    <reaction evidence="11">
        <text>quercetin + S-adenosyl-L-methionine = rhamnetin + S-adenosyl-L-homocysteine + H(+)</text>
        <dbReference type="Rhea" id="RHEA:73115"/>
        <dbReference type="ChEBI" id="CHEBI:15378"/>
        <dbReference type="ChEBI" id="CHEBI:57694"/>
        <dbReference type="ChEBI" id="CHEBI:57856"/>
        <dbReference type="ChEBI" id="CHEBI:59789"/>
        <dbReference type="ChEBI" id="CHEBI:192706"/>
    </reaction>
    <physiologicalReaction direction="left-to-right" evidence="11">
        <dbReference type="Rhea" id="RHEA:73116"/>
    </physiologicalReaction>
</comment>
<dbReference type="PANTHER" id="PTHR11746">
    <property type="entry name" value="O-METHYLTRANSFERASE"/>
    <property type="match status" value="1"/>
</dbReference>
<name>A0AAV0FXG4_9ASTE</name>
<dbReference type="SUPFAM" id="SSF46785">
    <property type="entry name" value="Winged helix' DNA-binding domain"/>
    <property type="match status" value="1"/>
</dbReference>
<evidence type="ECO:0000256" key="11">
    <source>
        <dbReference type="ARBA" id="ARBA00051832"/>
    </source>
</evidence>
<evidence type="ECO:0000256" key="13">
    <source>
        <dbReference type="ARBA" id="ARBA00052645"/>
    </source>
</evidence>
<evidence type="ECO:0000256" key="17">
    <source>
        <dbReference type="ARBA" id="ARBA00071832"/>
    </source>
</evidence>
<comment type="similarity">
    <text evidence="5">Belongs to the class I-like SAM-binding methyltransferase superfamily. Cation-independent O-methyltransferase family. COMT subfamily.</text>
</comment>
<keyword evidence="1" id="KW-0489">Methyltransferase</keyword>
<dbReference type="Gene3D" id="3.40.50.150">
    <property type="entry name" value="Vaccinia Virus protein VP39"/>
    <property type="match status" value="1"/>
</dbReference>
<evidence type="ECO:0000256" key="14">
    <source>
        <dbReference type="ARBA" id="ARBA00052954"/>
    </source>
</evidence>
<dbReference type="GO" id="GO:0046983">
    <property type="term" value="F:protein dimerization activity"/>
    <property type="evidence" value="ECO:0007669"/>
    <property type="project" value="InterPro"/>
</dbReference>
<protein>
    <recommendedName>
        <fullName evidence="17">Myricetin 7/4'-O-methyltransferase 2</fullName>
        <ecNumber evidence="15">2.1.1.155</ecNumber>
        <ecNumber evidence="16">2.1.1.82</ecNumber>
    </recommendedName>
    <alternativeName>
        <fullName evidence="19">3',4',5'-trimethyl myricetin 7-O-methyltransferase</fullName>
    </alternativeName>
    <alternativeName>
        <fullName evidence="21">3',5'-dimethyl myricetin 7-O-methyltransferase</fullName>
    </alternativeName>
    <alternativeName>
        <fullName evidence="24">3'-methyl quercetin 4'-O-methyltransferase</fullName>
    </alternativeName>
    <alternativeName>
        <fullName evidence="23">3-methyl quercetin 7-O-methyltransferase</fullName>
    </alternativeName>
    <alternativeName>
        <fullName evidence="25">4'-methyl kaempferol 7-O-methyltransferase</fullName>
    </alternativeName>
    <alternativeName>
        <fullName evidence="26">7-methyl quercetin 4'-O-methyltransferase</fullName>
    </alternativeName>
    <alternativeName>
        <fullName evidence="22">Kaempferol 4'-O-methyltransferase</fullName>
    </alternativeName>
    <alternativeName>
        <fullName evidence="18">Myricetin 7-O-methyltransferase</fullName>
    </alternativeName>
    <alternativeName>
        <fullName evidence="20">Quercetin 7-O-methyltransferase</fullName>
    </alternativeName>
</protein>
<evidence type="ECO:0000256" key="8">
    <source>
        <dbReference type="ARBA" id="ARBA00050865"/>
    </source>
</evidence>
<organism evidence="30 31">
    <name type="scientific">Cuscuta epithymum</name>
    <dbReference type="NCBI Taxonomy" id="186058"/>
    <lineage>
        <taxon>Eukaryota</taxon>
        <taxon>Viridiplantae</taxon>
        <taxon>Streptophyta</taxon>
        <taxon>Embryophyta</taxon>
        <taxon>Tracheophyta</taxon>
        <taxon>Spermatophyta</taxon>
        <taxon>Magnoliopsida</taxon>
        <taxon>eudicotyledons</taxon>
        <taxon>Gunneridae</taxon>
        <taxon>Pentapetalae</taxon>
        <taxon>asterids</taxon>
        <taxon>lamiids</taxon>
        <taxon>Solanales</taxon>
        <taxon>Convolvulaceae</taxon>
        <taxon>Cuscuteae</taxon>
        <taxon>Cuscuta</taxon>
        <taxon>Cuscuta subgen. Cuscuta</taxon>
    </lineage>
</organism>
<sequence>MAISKQLPAVEGEDSGLLEAQTHIYNTLLSCLKATSLRCAVQLDIPDIIHKHQRPMTLPELVNALPINKAKAEQLGQLMRTLVLSGYFVEKKTTTPGDGDDDEGEAKYCYALAPPSVLLLKDNPFCARPILLNLLGPTFPAVTHEHITEWFLNDDPTACDTAHGMTFWDYGRREPRFSQIFNESMASNTRLVMGMVVKHLRGVFEGLESLVDVGGGNGSAAKIIATAFPELRCTVLDLPHVVQGVEKEKEKKKNLEYVGGDMFVSIPSADAVLLKWILHDWSDEECLKILRKCKESISKKGKGGKVIVIDVVVGNQKDDVLAIETQTLFDMLMMTYFKGKERSEKEWAKLFLEAGFSAYKIISPLGLKSLIEIYP</sequence>
<dbReference type="PIRSF" id="PIRSF005739">
    <property type="entry name" value="O-mtase"/>
    <property type="match status" value="1"/>
</dbReference>
<evidence type="ECO:0000256" key="12">
    <source>
        <dbReference type="ARBA" id="ARBA00052350"/>
    </source>
</evidence>
<evidence type="ECO:0000256" key="20">
    <source>
        <dbReference type="ARBA" id="ARBA00077083"/>
    </source>
</evidence>
<comment type="catalytic activity">
    <reaction evidence="10">
        <text>3',4',5'-O-trimethylmyricetin + S-adenosyl-L-methionine = 7,3',4',5'-O-tetramethylmyricetin + S-adenosyl-L-homocysteine</text>
        <dbReference type="Rhea" id="RHEA:74739"/>
        <dbReference type="ChEBI" id="CHEBI:57856"/>
        <dbReference type="ChEBI" id="CHEBI:59789"/>
        <dbReference type="ChEBI" id="CHEBI:194070"/>
        <dbReference type="ChEBI" id="CHEBI:194071"/>
    </reaction>
    <physiologicalReaction direction="left-to-right" evidence="10">
        <dbReference type="Rhea" id="RHEA:74740"/>
    </physiologicalReaction>
</comment>
<comment type="pathway">
    <text evidence="4">Flavonoid metabolism.</text>
</comment>
<dbReference type="FunFam" id="3.40.50.150:FF:000057">
    <property type="entry name" value="O-methyltransferase ZRP4"/>
    <property type="match status" value="1"/>
</dbReference>
<dbReference type="SUPFAM" id="SSF53335">
    <property type="entry name" value="S-adenosyl-L-methionine-dependent methyltransferases"/>
    <property type="match status" value="1"/>
</dbReference>
<proteinExistence type="inferred from homology"/>
<comment type="catalytic activity">
    <reaction evidence="14">
        <text>myricetin + S-adenosyl-L-methionine = 7-O-methylmyricetin + S-adenosyl-L-homocysteine + H(+)</text>
        <dbReference type="Rhea" id="RHEA:74719"/>
        <dbReference type="ChEBI" id="CHEBI:15378"/>
        <dbReference type="ChEBI" id="CHEBI:57856"/>
        <dbReference type="ChEBI" id="CHEBI:58395"/>
        <dbReference type="ChEBI" id="CHEBI:59789"/>
        <dbReference type="ChEBI" id="CHEBI:194065"/>
    </reaction>
    <physiologicalReaction direction="left-to-right" evidence="14">
        <dbReference type="Rhea" id="RHEA:74720"/>
    </physiologicalReaction>
</comment>
<feature type="domain" description="O-methyltransferase C-terminal" evidence="28">
    <location>
        <begin position="146"/>
        <end position="357"/>
    </location>
</feature>
<comment type="catalytic activity">
    <reaction evidence="13">
        <text>kaempferol + S-adenosyl-L-methionine = kaempferide + S-adenosyl-L-homocysteine + H(+)</text>
        <dbReference type="Rhea" id="RHEA:15105"/>
        <dbReference type="ChEBI" id="CHEBI:15378"/>
        <dbReference type="ChEBI" id="CHEBI:57856"/>
        <dbReference type="ChEBI" id="CHEBI:58573"/>
        <dbReference type="ChEBI" id="CHEBI:58925"/>
        <dbReference type="ChEBI" id="CHEBI:59789"/>
        <dbReference type="EC" id="2.1.1.155"/>
    </reaction>
    <physiologicalReaction direction="left-to-right" evidence="13">
        <dbReference type="Rhea" id="RHEA:15106"/>
    </physiologicalReaction>
</comment>
<evidence type="ECO:0000256" key="26">
    <source>
        <dbReference type="ARBA" id="ARBA00082343"/>
    </source>
</evidence>
<keyword evidence="31" id="KW-1185">Reference proteome</keyword>
<dbReference type="GO" id="GO:0009813">
    <property type="term" value="P:flavonoid biosynthetic process"/>
    <property type="evidence" value="ECO:0007669"/>
    <property type="project" value="UniProtKB-ARBA"/>
</dbReference>
<dbReference type="AlphaFoldDB" id="A0AAV0FXG4"/>
<evidence type="ECO:0000313" key="31">
    <source>
        <dbReference type="Proteomes" id="UP001152523"/>
    </source>
</evidence>
<comment type="catalytic activity">
    <reaction evidence="7">
        <text>3',4',5,7-tetrahydroxy-3-methoxyflavone + S-adenosyl-L-methionine = 3',4',5-trihydroxy-3,7-dimethoxyflavone + S-adenosyl-L-homocysteine + H(+)</text>
        <dbReference type="Rhea" id="RHEA:16181"/>
        <dbReference type="ChEBI" id="CHEBI:15378"/>
        <dbReference type="ChEBI" id="CHEBI:57856"/>
        <dbReference type="ChEBI" id="CHEBI:57928"/>
        <dbReference type="ChEBI" id="CHEBI:59789"/>
        <dbReference type="ChEBI" id="CHEBI:77710"/>
        <dbReference type="EC" id="2.1.1.82"/>
    </reaction>
    <physiologicalReaction direction="left-to-right" evidence="7">
        <dbReference type="Rhea" id="RHEA:16182"/>
    </physiologicalReaction>
</comment>
<dbReference type="GO" id="GO:0030757">
    <property type="term" value="F:3-methylquercitin 7-O-methyltransferase activity"/>
    <property type="evidence" value="ECO:0007669"/>
    <property type="project" value="UniProtKB-EC"/>
</dbReference>
<evidence type="ECO:0000259" key="28">
    <source>
        <dbReference type="Pfam" id="PF00891"/>
    </source>
</evidence>
<evidence type="ECO:0000256" key="27">
    <source>
        <dbReference type="PIRSR" id="PIRSR005739-1"/>
    </source>
</evidence>
<comment type="catalytic activity">
    <reaction evidence="12">
        <text>rhamnetin + S-adenosyl-L-methionine = 7,4'-O-dimethylquercetin + S-adenosyl-L-homocysteine + H(+)</text>
        <dbReference type="Rhea" id="RHEA:74731"/>
        <dbReference type="ChEBI" id="CHEBI:15378"/>
        <dbReference type="ChEBI" id="CHEBI:57856"/>
        <dbReference type="ChEBI" id="CHEBI:59789"/>
        <dbReference type="ChEBI" id="CHEBI:192706"/>
        <dbReference type="ChEBI" id="CHEBI:194068"/>
    </reaction>
    <physiologicalReaction direction="left-to-right" evidence="12">
        <dbReference type="Rhea" id="RHEA:74732"/>
    </physiologicalReaction>
</comment>
<dbReference type="PROSITE" id="PS51683">
    <property type="entry name" value="SAM_OMT_II"/>
    <property type="match status" value="1"/>
</dbReference>
<dbReference type="InterPro" id="IPR036388">
    <property type="entry name" value="WH-like_DNA-bd_sf"/>
</dbReference>
<dbReference type="EC" id="2.1.1.82" evidence="16"/>
<comment type="catalytic activity">
    <reaction evidence="9">
        <text>kaempferide + S-adenosyl-L-methionine = 7,4'-O-dimethylkaempferol + S-adenosyl-L-homocysteine + H(+)</text>
        <dbReference type="Rhea" id="RHEA:74775"/>
        <dbReference type="ChEBI" id="CHEBI:15378"/>
        <dbReference type="ChEBI" id="CHEBI:57856"/>
        <dbReference type="ChEBI" id="CHEBI:58925"/>
        <dbReference type="ChEBI" id="CHEBI:59789"/>
        <dbReference type="ChEBI" id="CHEBI:194067"/>
    </reaction>
    <physiologicalReaction direction="left-to-right" evidence="9">
        <dbReference type="Rhea" id="RHEA:74776"/>
    </physiologicalReaction>
</comment>
<dbReference type="EMBL" id="CAMAPF010001022">
    <property type="protein sequence ID" value="CAH9140008.1"/>
    <property type="molecule type" value="Genomic_DNA"/>
</dbReference>
<evidence type="ECO:0000256" key="19">
    <source>
        <dbReference type="ARBA" id="ARBA00076529"/>
    </source>
</evidence>
<evidence type="ECO:0000256" key="24">
    <source>
        <dbReference type="ARBA" id="ARBA00081707"/>
    </source>
</evidence>
<keyword evidence="3" id="KW-0949">S-adenosyl-L-methionine</keyword>
<evidence type="ECO:0000256" key="4">
    <source>
        <dbReference type="ARBA" id="ARBA00034479"/>
    </source>
</evidence>
<reference evidence="30" key="1">
    <citation type="submission" date="2022-07" db="EMBL/GenBank/DDBJ databases">
        <authorList>
            <person name="Macas J."/>
            <person name="Novak P."/>
            <person name="Neumann P."/>
        </authorList>
    </citation>
    <scope>NUCLEOTIDE SEQUENCE</scope>
</reference>
<keyword evidence="2" id="KW-0808">Transferase</keyword>
<feature type="active site" description="Proton acceptor" evidence="27">
    <location>
        <position position="279"/>
    </location>
</feature>
<evidence type="ECO:0000256" key="3">
    <source>
        <dbReference type="ARBA" id="ARBA00022691"/>
    </source>
</evidence>
<dbReference type="EC" id="2.1.1.155" evidence="15"/>
<evidence type="ECO:0000256" key="5">
    <source>
        <dbReference type="ARBA" id="ARBA00034481"/>
    </source>
</evidence>
<dbReference type="GO" id="GO:0033803">
    <property type="term" value="F:kaempferol 4'-O-methyltransferase activity"/>
    <property type="evidence" value="ECO:0007669"/>
    <property type="project" value="UniProtKB-EC"/>
</dbReference>
<evidence type="ECO:0000256" key="2">
    <source>
        <dbReference type="ARBA" id="ARBA00022679"/>
    </source>
</evidence>
<evidence type="ECO:0000256" key="7">
    <source>
        <dbReference type="ARBA" id="ARBA00050798"/>
    </source>
</evidence>
<dbReference type="InterPro" id="IPR029063">
    <property type="entry name" value="SAM-dependent_MTases_sf"/>
</dbReference>